<organism evidence="1">
    <name type="scientific">Eucalyptus grandis</name>
    <name type="common">Flooded gum</name>
    <dbReference type="NCBI Taxonomy" id="71139"/>
    <lineage>
        <taxon>Eukaryota</taxon>
        <taxon>Viridiplantae</taxon>
        <taxon>Streptophyta</taxon>
        <taxon>Embryophyta</taxon>
        <taxon>Tracheophyta</taxon>
        <taxon>Spermatophyta</taxon>
        <taxon>Magnoliopsida</taxon>
        <taxon>eudicotyledons</taxon>
        <taxon>Gunneridae</taxon>
        <taxon>Pentapetalae</taxon>
        <taxon>rosids</taxon>
        <taxon>malvids</taxon>
        <taxon>Myrtales</taxon>
        <taxon>Myrtaceae</taxon>
        <taxon>Myrtoideae</taxon>
        <taxon>Eucalypteae</taxon>
        <taxon>Eucalyptus</taxon>
    </lineage>
</organism>
<gene>
    <name evidence="1" type="ORF">EUGRSUZ_J02938</name>
</gene>
<protein>
    <submittedName>
        <fullName evidence="1">Uncharacterized protein</fullName>
    </submittedName>
</protein>
<sequence>MRNDVIKTEHSWEQTLQGTPWYSSTSFQLELLHSFAFANELYIKIQEQPQFRSACQLQCLELFATGIILISSGASKRKCHHD</sequence>
<evidence type="ECO:0000313" key="1">
    <source>
        <dbReference type="EMBL" id="KCW53674.1"/>
    </source>
</evidence>
<reference evidence="1" key="1">
    <citation type="submission" date="2013-07" db="EMBL/GenBank/DDBJ databases">
        <title>The genome of Eucalyptus grandis.</title>
        <authorList>
            <person name="Schmutz J."/>
            <person name="Hayes R."/>
            <person name="Myburg A."/>
            <person name="Tuskan G."/>
            <person name="Grattapaglia D."/>
            <person name="Rokhsar D.S."/>
        </authorList>
    </citation>
    <scope>NUCLEOTIDE SEQUENCE</scope>
    <source>
        <tissue evidence="1">Leaf extractions</tissue>
    </source>
</reference>
<dbReference type="InParanoid" id="A0A059AIU2"/>
<dbReference type="AlphaFoldDB" id="A0A059AIU2"/>
<proteinExistence type="predicted"/>
<name>A0A059AIU2_EUCGR</name>
<dbReference type="EMBL" id="KK198762">
    <property type="protein sequence ID" value="KCW53674.1"/>
    <property type="molecule type" value="Genomic_DNA"/>
</dbReference>
<dbReference type="Gramene" id="KCW53674">
    <property type="protein sequence ID" value="KCW53674"/>
    <property type="gene ID" value="EUGRSUZ_J02938"/>
</dbReference>
<accession>A0A059AIU2</accession>